<evidence type="ECO:0000256" key="1">
    <source>
        <dbReference type="ARBA" id="ARBA00004370"/>
    </source>
</evidence>
<dbReference type="InterPro" id="IPR039868">
    <property type="entry name" value="ARMD3-like"/>
</dbReference>
<dbReference type="PANTHER" id="PTHR13608">
    <property type="entry name" value="ARMADILLO-LIKE HELICAL DOMAIN-CONTAINING PROTEIN 3"/>
    <property type="match status" value="1"/>
</dbReference>
<keyword evidence="3" id="KW-1133">Transmembrane helix</keyword>
<dbReference type="SMART" id="SM01158">
    <property type="entry name" value="DUF1741"/>
    <property type="match status" value="1"/>
</dbReference>
<comment type="caution">
    <text evidence="6">The sequence shown here is derived from an EMBL/GenBank/DDBJ whole genome shotgun (WGS) entry which is preliminary data.</text>
</comment>
<evidence type="ECO:0000256" key="3">
    <source>
        <dbReference type="ARBA" id="ARBA00022989"/>
    </source>
</evidence>
<proteinExistence type="predicted"/>
<keyword evidence="4" id="KW-0472">Membrane</keyword>
<dbReference type="Proteomes" id="UP000799429">
    <property type="component" value="Unassembled WGS sequence"/>
</dbReference>
<reference evidence="6" key="1">
    <citation type="journal article" date="2020" name="Stud. Mycol.">
        <title>101 Dothideomycetes genomes: a test case for predicting lifestyles and emergence of pathogens.</title>
        <authorList>
            <person name="Haridas S."/>
            <person name="Albert R."/>
            <person name="Binder M."/>
            <person name="Bloem J."/>
            <person name="Labutti K."/>
            <person name="Salamov A."/>
            <person name="Andreopoulos B."/>
            <person name="Baker S."/>
            <person name="Barry K."/>
            <person name="Bills G."/>
            <person name="Bluhm B."/>
            <person name="Cannon C."/>
            <person name="Castanera R."/>
            <person name="Culley D."/>
            <person name="Daum C."/>
            <person name="Ezra D."/>
            <person name="Gonzalez J."/>
            <person name="Henrissat B."/>
            <person name="Kuo A."/>
            <person name="Liang C."/>
            <person name="Lipzen A."/>
            <person name="Lutzoni F."/>
            <person name="Magnuson J."/>
            <person name="Mondo S."/>
            <person name="Nolan M."/>
            <person name="Ohm R."/>
            <person name="Pangilinan J."/>
            <person name="Park H.-J."/>
            <person name="Ramirez L."/>
            <person name="Alfaro M."/>
            <person name="Sun H."/>
            <person name="Tritt A."/>
            <person name="Yoshinaga Y."/>
            <person name="Zwiers L.-H."/>
            <person name="Turgeon B."/>
            <person name="Goodwin S."/>
            <person name="Spatafora J."/>
            <person name="Crous P."/>
            <person name="Grigoriev I."/>
        </authorList>
    </citation>
    <scope>NUCLEOTIDE SEQUENCE</scope>
    <source>
        <strain evidence="6">CBS 101060</strain>
    </source>
</reference>
<accession>A0A9P4S3I1</accession>
<evidence type="ECO:0000256" key="2">
    <source>
        <dbReference type="ARBA" id="ARBA00022692"/>
    </source>
</evidence>
<comment type="subcellular location">
    <subcellularLocation>
        <location evidence="1">Membrane</location>
    </subcellularLocation>
</comment>
<keyword evidence="2" id="KW-0812">Transmembrane</keyword>
<evidence type="ECO:0000256" key="4">
    <source>
        <dbReference type="ARBA" id="ARBA00023136"/>
    </source>
</evidence>
<evidence type="ECO:0000313" key="7">
    <source>
        <dbReference type="Proteomes" id="UP000799429"/>
    </source>
</evidence>
<dbReference type="OrthoDB" id="2012278at2759"/>
<organism evidence="6 7">
    <name type="scientific">Patellaria atrata CBS 101060</name>
    <dbReference type="NCBI Taxonomy" id="1346257"/>
    <lineage>
        <taxon>Eukaryota</taxon>
        <taxon>Fungi</taxon>
        <taxon>Dikarya</taxon>
        <taxon>Ascomycota</taxon>
        <taxon>Pezizomycotina</taxon>
        <taxon>Dothideomycetes</taxon>
        <taxon>Dothideomycetes incertae sedis</taxon>
        <taxon>Patellariales</taxon>
        <taxon>Patellariaceae</taxon>
        <taxon>Patellaria</taxon>
    </lineage>
</organism>
<gene>
    <name evidence="6" type="ORF">M501DRAFT_1035150</name>
</gene>
<dbReference type="GO" id="GO:0016020">
    <property type="term" value="C:membrane"/>
    <property type="evidence" value="ECO:0007669"/>
    <property type="project" value="UniProtKB-SubCell"/>
</dbReference>
<feature type="domain" description="Armadillo-like helical" evidence="5">
    <location>
        <begin position="401"/>
        <end position="608"/>
    </location>
</feature>
<protein>
    <submittedName>
        <fullName evidence="6">DUF1741-domain-containing protein</fullName>
    </submittedName>
</protein>
<dbReference type="InterPro" id="IPR013636">
    <property type="entry name" value="ARMH3_C"/>
</dbReference>
<dbReference type="GO" id="GO:0005829">
    <property type="term" value="C:cytosol"/>
    <property type="evidence" value="ECO:0007669"/>
    <property type="project" value="TreeGrafter"/>
</dbReference>
<evidence type="ECO:0000313" key="6">
    <source>
        <dbReference type="EMBL" id="KAF2834607.1"/>
    </source>
</evidence>
<dbReference type="EMBL" id="MU006116">
    <property type="protein sequence ID" value="KAF2834607.1"/>
    <property type="molecule type" value="Genomic_DNA"/>
</dbReference>
<dbReference type="PANTHER" id="PTHR13608:SF3">
    <property type="entry name" value="ARMADILLO-LIKE HELICAL DOMAIN-CONTAINING PROTEIN 3"/>
    <property type="match status" value="1"/>
</dbReference>
<sequence>MEASPLTQQSRPESFQPKIIQLYEILFNGQEEDTELSEGFWREFFLHRPDAPSLRRILSDLKPEELLHHHEHPQELFSRAIEHVKTAIAPQDEVALDTLTVFLGAVLSKKYTNPSSDIISVLAGLHDADAVFSNFVGALDTVIRSGRNIHIRLKAVRTAISITSGAYQTGLISYFTHRDLFPALMKLVQEYDDNVQLLDPFVLLGLLANYNKFEFQNPYRLRLDDFVNDAAIRKITYCVGTICCIARDKYVAVQEDIPEGWTLSNTISYLGLGALAAGSQPTTPIHTAEETKALFAALPGPESALLLSTYDFSVANKLFCFNLVTLPSELRNSSTPFSSFLSLTSYLIQHAYRSSRTALYTTLNLHIIQILIEDQVLAKRICSDESKTSVRLCRQRQPYLPIVKGDRVLATVLLDILIDGINHNLRRRLDLDLYISRVRLAYHWSEFWRSLLSFIKFLITYTSDILPHPSTPTLMTHLLSLLAFSLSAGESFLPDPASYDDLFYKLVETGDSLTALRDAFELSKQPSTAAAIEILISVEGHYKQLLQEKGRRNLSPKEVAGVIKQGYETLDIGTKEGLDAWERYREGEQKTFLKKVGRIAVEDARRLVV</sequence>
<evidence type="ECO:0000259" key="5">
    <source>
        <dbReference type="SMART" id="SM01158"/>
    </source>
</evidence>
<keyword evidence="7" id="KW-1185">Reference proteome</keyword>
<name>A0A9P4S3I1_9PEZI</name>
<dbReference type="Pfam" id="PF08427">
    <property type="entry name" value="ARMH3_C"/>
    <property type="match status" value="1"/>
</dbReference>
<dbReference type="AlphaFoldDB" id="A0A9P4S3I1"/>